<dbReference type="InterPro" id="IPR026444">
    <property type="entry name" value="Secre_tail"/>
</dbReference>
<dbReference type="Proteomes" id="UP000216446">
    <property type="component" value="Unassembled WGS sequence"/>
</dbReference>
<evidence type="ECO:0000256" key="1">
    <source>
        <dbReference type="SAM" id="MobiDB-lite"/>
    </source>
</evidence>
<reference evidence="3 4" key="1">
    <citation type="submission" date="2016-11" db="EMBL/GenBank/DDBJ databases">
        <title>Study of marine rhodopsin-containing bacteria.</title>
        <authorList>
            <person name="Yoshizawa S."/>
            <person name="Kumagai Y."/>
            <person name="Kogure K."/>
        </authorList>
    </citation>
    <scope>NUCLEOTIDE SEQUENCE [LARGE SCALE GENOMIC DNA]</scope>
    <source>
        <strain evidence="3 4">SG-29</strain>
    </source>
</reference>
<dbReference type="InParanoid" id="A0A259TVJ0"/>
<protein>
    <recommendedName>
        <fullName evidence="2">Secretion system C-terminal sorting domain-containing protein</fullName>
    </recommendedName>
</protein>
<accession>A0A259TVJ0</accession>
<dbReference type="Gene3D" id="2.130.10.10">
    <property type="entry name" value="YVTN repeat-like/Quinoprotein amine dehydrogenase"/>
    <property type="match status" value="1"/>
</dbReference>
<dbReference type="CDD" id="cd15482">
    <property type="entry name" value="Sialidase_non-viral"/>
    <property type="match status" value="1"/>
</dbReference>
<name>A0A259TVJ0_9BACT</name>
<sequence>MSGLPAGLYVVRVEMADGTAASTALYSPVMTTPRRGTPPRRERRETPERGSRARPCVGLAARTLVARALLAMVLASGAAAQPEVTWERVGNHPHNTPYPPSFGPDGALWGVFADRNSLDGEEVVYDGIYRLPPPYDSSAVWVKVSDQPRGAVGAIHALGRDTLIIDELGGAYRSVDAGQSWTRHESIGRTLRIVEIPAGLPYAGRLVAMQGSGMAHLSDDRGASWREATGWLYDAYGNDAHAERVAVVTTGPHAGRLLGAGLSGVTRSDDGGDTWHPTPEYAYAQQATGCIATLRGRAPGGGDRVVTVVNDIRVPTDSVYARVSDDGGDTWRQTAELWPYGAFGTCVDLVDLGGGQAAAVMMRGPVWWTGDAGETWSLWAEWEELFPPEEHGPEVGNPRAQWAQAGPDGRLYVGVSSRGPVWDKRTSVPVVAVAGEPPPREASGARLRVSPNPASGAVRIALEVSTPEAATVTVYDARGREVHREASGARGDHAWEVDTRAWAAGVYTVRAEVGGEVLRARFTVAR</sequence>
<evidence type="ECO:0000313" key="3">
    <source>
        <dbReference type="EMBL" id="OZC01753.1"/>
    </source>
</evidence>
<dbReference type="SUPFAM" id="SSF110296">
    <property type="entry name" value="Oligoxyloglucan reducing end-specific cellobiohydrolase"/>
    <property type="match status" value="2"/>
</dbReference>
<feature type="compositionally biased region" description="Basic and acidic residues" evidence="1">
    <location>
        <begin position="39"/>
        <end position="51"/>
    </location>
</feature>
<feature type="domain" description="Secretion system C-terminal sorting" evidence="2">
    <location>
        <begin position="450"/>
        <end position="515"/>
    </location>
</feature>
<dbReference type="EMBL" id="MQWB01000001">
    <property type="protein sequence ID" value="OZC01753.1"/>
    <property type="molecule type" value="Genomic_DNA"/>
</dbReference>
<comment type="caution">
    <text evidence="3">The sequence shown here is derived from an EMBL/GenBank/DDBJ whole genome shotgun (WGS) entry which is preliminary data.</text>
</comment>
<gene>
    <name evidence="3" type="ORF">BSZ36_01375</name>
</gene>
<dbReference type="NCBIfam" id="TIGR04183">
    <property type="entry name" value="Por_Secre_tail"/>
    <property type="match status" value="1"/>
</dbReference>
<dbReference type="Pfam" id="PF18962">
    <property type="entry name" value="Por_Secre_tail"/>
    <property type="match status" value="1"/>
</dbReference>
<dbReference type="InterPro" id="IPR015943">
    <property type="entry name" value="WD40/YVTN_repeat-like_dom_sf"/>
</dbReference>
<evidence type="ECO:0000313" key="4">
    <source>
        <dbReference type="Proteomes" id="UP000216446"/>
    </source>
</evidence>
<evidence type="ECO:0000259" key="2">
    <source>
        <dbReference type="Pfam" id="PF18962"/>
    </source>
</evidence>
<organism evidence="3 4">
    <name type="scientific">Rubricoccus marinus</name>
    <dbReference type="NCBI Taxonomy" id="716817"/>
    <lineage>
        <taxon>Bacteria</taxon>
        <taxon>Pseudomonadati</taxon>
        <taxon>Rhodothermota</taxon>
        <taxon>Rhodothermia</taxon>
        <taxon>Rhodothermales</taxon>
        <taxon>Rubricoccaceae</taxon>
        <taxon>Rubricoccus</taxon>
    </lineage>
</organism>
<keyword evidence="4" id="KW-1185">Reference proteome</keyword>
<proteinExistence type="predicted"/>
<dbReference type="AlphaFoldDB" id="A0A259TVJ0"/>
<feature type="region of interest" description="Disordered" evidence="1">
    <location>
        <begin position="27"/>
        <end position="53"/>
    </location>
</feature>